<name>A0ABW6MA98_9ACTN</name>
<keyword evidence="6" id="KW-1185">Reference proteome</keyword>
<dbReference type="Gene3D" id="1.10.10.10">
    <property type="entry name" value="Winged helix-like DNA-binding domain superfamily/Winged helix DNA-binding domain"/>
    <property type="match status" value="1"/>
</dbReference>
<dbReference type="RefSeq" id="WP_388110518.1">
    <property type="nucleotide sequence ID" value="NZ_JBIAHM010000010.1"/>
</dbReference>
<dbReference type="SUPFAM" id="SSF46785">
    <property type="entry name" value="Winged helix' DNA-binding domain"/>
    <property type="match status" value="1"/>
</dbReference>
<dbReference type="InterPro" id="IPR002577">
    <property type="entry name" value="HTH_HxlR"/>
</dbReference>
<evidence type="ECO:0000313" key="6">
    <source>
        <dbReference type="Proteomes" id="UP001601303"/>
    </source>
</evidence>
<comment type="caution">
    <text evidence="5">The sequence shown here is derived from an EMBL/GenBank/DDBJ whole genome shotgun (WGS) entry which is preliminary data.</text>
</comment>
<evidence type="ECO:0000256" key="3">
    <source>
        <dbReference type="ARBA" id="ARBA00023163"/>
    </source>
</evidence>
<dbReference type="Pfam" id="PF01638">
    <property type="entry name" value="HxlR"/>
    <property type="match status" value="1"/>
</dbReference>
<dbReference type="PANTHER" id="PTHR33204:SF37">
    <property type="entry name" value="HTH-TYPE TRANSCRIPTIONAL REGULATOR YODB"/>
    <property type="match status" value="1"/>
</dbReference>
<keyword evidence="2" id="KW-0238">DNA-binding</keyword>
<keyword evidence="1" id="KW-0805">Transcription regulation</keyword>
<dbReference type="Proteomes" id="UP001601303">
    <property type="component" value="Unassembled WGS sequence"/>
</dbReference>
<dbReference type="InterPro" id="IPR036390">
    <property type="entry name" value="WH_DNA-bd_sf"/>
</dbReference>
<feature type="domain" description="HTH hxlR-type" evidence="4">
    <location>
        <begin position="1"/>
        <end position="92"/>
    </location>
</feature>
<evidence type="ECO:0000259" key="4">
    <source>
        <dbReference type="PROSITE" id="PS51118"/>
    </source>
</evidence>
<keyword evidence="3" id="KW-0804">Transcription</keyword>
<sequence length="92" mass="10516">MAALDLLGRRWTLRVIWELHRHPAPIGFRDLQRHCDAMSSSVLSTRLTELRESDIAEQTPDGAWRLTPLGADLVTAMGPLLNWSRVWAERRA</sequence>
<dbReference type="PANTHER" id="PTHR33204">
    <property type="entry name" value="TRANSCRIPTIONAL REGULATOR, MARR FAMILY"/>
    <property type="match status" value="1"/>
</dbReference>
<evidence type="ECO:0000256" key="1">
    <source>
        <dbReference type="ARBA" id="ARBA00023015"/>
    </source>
</evidence>
<accession>A0ABW6MA98</accession>
<organism evidence="5 6">
    <name type="scientific">Streptomyces hokutonensis</name>
    <dbReference type="NCBI Taxonomy" id="1306990"/>
    <lineage>
        <taxon>Bacteria</taxon>
        <taxon>Bacillati</taxon>
        <taxon>Actinomycetota</taxon>
        <taxon>Actinomycetes</taxon>
        <taxon>Kitasatosporales</taxon>
        <taxon>Streptomycetaceae</taxon>
        <taxon>Streptomyces</taxon>
    </lineage>
</organism>
<evidence type="ECO:0000313" key="5">
    <source>
        <dbReference type="EMBL" id="MFE9602243.1"/>
    </source>
</evidence>
<proteinExistence type="predicted"/>
<protein>
    <submittedName>
        <fullName evidence="5">Winged helix-turn-helix transcriptional regulator</fullName>
    </submittedName>
</protein>
<dbReference type="PROSITE" id="PS51118">
    <property type="entry name" value="HTH_HXLR"/>
    <property type="match status" value="1"/>
</dbReference>
<dbReference type="InterPro" id="IPR036388">
    <property type="entry name" value="WH-like_DNA-bd_sf"/>
</dbReference>
<gene>
    <name evidence="5" type="ORF">ACFYNQ_27230</name>
</gene>
<evidence type="ECO:0000256" key="2">
    <source>
        <dbReference type="ARBA" id="ARBA00023125"/>
    </source>
</evidence>
<dbReference type="EMBL" id="JBIAHM010000010">
    <property type="protein sequence ID" value="MFE9602243.1"/>
    <property type="molecule type" value="Genomic_DNA"/>
</dbReference>
<reference evidence="5 6" key="1">
    <citation type="submission" date="2024-10" db="EMBL/GenBank/DDBJ databases">
        <title>The Natural Products Discovery Center: Release of the First 8490 Sequenced Strains for Exploring Actinobacteria Biosynthetic Diversity.</title>
        <authorList>
            <person name="Kalkreuter E."/>
            <person name="Kautsar S.A."/>
            <person name="Yang D."/>
            <person name="Bader C.D."/>
            <person name="Teijaro C.N."/>
            <person name="Fluegel L."/>
            <person name="Davis C.M."/>
            <person name="Simpson J.R."/>
            <person name="Lauterbach L."/>
            <person name="Steele A.D."/>
            <person name="Gui C."/>
            <person name="Meng S."/>
            <person name="Li G."/>
            <person name="Viehrig K."/>
            <person name="Ye F."/>
            <person name="Su P."/>
            <person name="Kiefer A.F."/>
            <person name="Nichols A."/>
            <person name="Cepeda A.J."/>
            <person name="Yan W."/>
            <person name="Fan B."/>
            <person name="Jiang Y."/>
            <person name="Adhikari A."/>
            <person name="Zheng C.-J."/>
            <person name="Schuster L."/>
            <person name="Cowan T.M."/>
            <person name="Smanski M.J."/>
            <person name="Chevrette M.G."/>
            <person name="De Carvalho L.P.S."/>
            <person name="Shen B."/>
        </authorList>
    </citation>
    <scope>NUCLEOTIDE SEQUENCE [LARGE SCALE GENOMIC DNA]</scope>
    <source>
        <strain evidence="5 6">NPDC006488</strain>
    </source>
</reference>